<feature type="compositionally biased region" description="Low complexity" evidence="1">
    <location>
        <begin position="380"/>
        <end position="394"/>
    </location>
</feature>
<evidence type="ECO:0000313" key="3">
    <source>
        <dbReference type="Proteomes" id="UP000266841"/>
    </source>
</evidence>
<feature type="region of interest" description="Disordered" evidence="1">
    <location>
        <begin position="186"/>
        <end position="235"/>
    </location>
</feature>
<protein>
    <submittedName>
        <fullName evidence="2">Uncharacterized protein</fullName>
    </submittedName>
</protein>
<keyword evidence="3" id="KW-1185">Reference proteome</keyword>
<gene>
    <name evidence="2" type="ORF">THAOC_22472</name>
</gene>
<feature type="compositionally biased region" description="Pro residues" evidence="1">
    <location>
        <begin position="517"/>
        <end position="526"/>
    </location>
</feature>
<dbReference type="Proteomes" id="UP000266841">
    <property type="component" value="Unassembled WGS sequence"/>
</dbReference>
<feature type="compositionally biased region" description="Polar residues" evidence="1">
    <location>
        <begin position="406"/>
        <end position="415"/>
    </location>
</feature>
<accession>K0S975</accession>
<evidence type="ECO:0000256" key="1">
    <source>
        <dbReference type="SAM" id="MobiDB-lite"/>
    </source>
</evidence>
<reference evidence="2 3" key="1">
    <citation type="journal article" date="2012" name="Genome Biol.">
        <title>Genome and low-iron response of an oceanic diatom adapted to chronic iron limitation.</title>
        <authorList>
            <person name="Lommer M."/>
            <person name="Specht M."/>
            <person name="Roy A.S."/>
            <person name="Kraemer L."/>
            <person name="Andreson R."/>
            <person name="Gutowska M.A."/>
            <person name="Wolf J."/>
            <person name="Bergner S.V."/>
            <person name="Schilhabel M.B."/>
            <person name="Klostermeier U.C."/>
            <person name="Beiko R.G."/>
            <person name="Rosenstiel P."/>
            <person name="Hippler M."/>
            <person name="Laroche J."/>
        </authorList>
    </citation>
    <scope>NUCLEOTIDE SEQUENCE [LARGE SCALE GENOMIC DNA]</scope>
    <source>
        <strain evidence="2 3">CCMP1005</strain>
    </source>
</reference>
<evidence type="ECO:0000313" key="2">
    <source>
        <dbReference type="EMBL" id="EJK57476.1"/>
    </source>
</evidence>
<dbReference type="EMBL" id="AGNL01028087">
    <property type="protein sequence ID" value="EJK57476.1"/>
    <property type="molecule type" value="Genomic_DNA"/>
</dbReference>
<organism evidence="2 3">
    <name type="scientific">Thalassiosira oceanica</name>
    <name type="common">Marine diatom</name>
    <dbReference type="NCBI Taxonomy" id="159749"/>
    <lineage>
        <taxon>Eukaryota</taxon>
        <taxon>Sar</taxon>
        <taxon>Stramenopiles</taxon>
        <taxon>Ochrophyta</taxon>
        <taxon>Bacillariophyta</taxon>
        <taxon>Coscinodiscophyceae</taxon>
        <taxon>Thalassiosirophycidae</taxon>
        <taxon>Thalassiosirales</taxon>
        <taxon>Thalassiosiraceae</taxon>
        <taxon>Thalassiosira</taxon>
    </lineage>
</organism>
<comment type="caution">
    <text evidence="2">The sequence shown here is derived from an EMBL/GenBank/DDBJ whole genome shotgun (WGS) entry which is preliminary data.</text>
</comment>
<dbReference type="OrthoDB" id="10686631at2759"/>
<dbReference type="eggNOG" id="ENOG502RQ2Y">
    <property type="taxonomic scope" value="Eukaryota"/>
</dbReference>
<dbReference type="OMA" id="MAISEDN"/>
<name>K0S975_THAOC</name>
<feature type="compositionally biased region" description="Basic residues" evidence="1">
    <location>
        <begin position="396"/>
        <end position="405"/>
    </location>
</feature>
<feature type="region of interest" description="Disordered" evidence="1">
    <location>
        <begin position="493"/>
        <end position="526"/>
    </location>
</feature>
<feature type="region of interest" description="Disordered" evidence="1">
    <location>
        <begin position="377"/>
        <end position="419"/>
    </location>
</feature>
<proteinExistence type="predicted"/>
<sequence>MRVIDNTAPADTLEAGENHHELSCDIIELLHYKDAHAVLGLRSGAHYDGDAIREAYEANRATIEQSIQKIDESTSSANVGQMNYLTLKLQALDQALSHLSENGLLASRIPEQTRTTLPSSHQRFVLDTEDDDDLDTIDIYFNANRNQAAPLRAKSPSDLSSISGSTIFSFVSEGVRQIKDDISESGLSDLLGPLPEEVPKEKPNAAPSTKPHYKRPPLGKSEPKQRKVKSQVSPTSVVFQQNIHRSLEYDNSTVNPGNQTVGRGKVMERMMRDSRRARAAGEDSNRANIEAARHGIIMAISEDNSECITLDSDFISRGPYTSRTEAAGPVEARRVSRQPITDENPERFFNGKMDREEVETNSILQCTKARQLTVSLPAGSLSSTSKSKLSATSSRGNRKAMRRKTIPSSTSQSSAPAYDGIVTSENDDCDILQAGWDMADELCTALQSCWSNDNKKTPQSHHNTTQDSIDDCTYTDDESTYVHTDGESTAFNTHSSLSLRHQDSPILRNSCNTPYSPADPPPQMYV</sequence>
<dbReference type="AlphaFoldDB" id="K0S975"/>